<dbReference type="SMART" id="SM00382">
    <property type="entry name" value="AAA"/>
    <property type="match status" value="1"/>
</dbReference>
<dbReference type="Pfam" id="PF00158">
    <property type="entry name" value="Sigma54_activat"/>
    <property type="match status" value="1"/>
</dbReference>
<dbReference type="SUPFAM" id="SSF52172">
    <property type="entry name" value="CheY-like"/>
    <property type="match status" value="1"/>
</dbReference>
<dbReference type="Pfam" id="PF00072">
    <property type="entry name" value="Response_reg"/>
    <property type="match status" value="1"/>
</dbReference>
<sequence>MSAGPSLLLIEDDPVLGGSLTQRLRLEGVPHWWARSAAEGEALLRRHRPSLIVCDMQLPDGSGEALLMRLMPELGAIPVLVVTAYGEVAQAVRLLRAGADDYLEKPFTAQHLLEKLRSLPVPPEPPSAPAEAGWRAPTMRRLSEQLDRLARVGSSVLLTGESGAGKEVAAQRLHARGGADRPFIAMNCAAIPAELMESEIFGHERGAFTGATQRHQGFAERAGEGTLFLDEVGELAPNLQGKLLRLLQERRFTRVGGREVLSLRARVVAATNIDLRARMAEGLFREDLYYRLAVVELHLPPLRERAEDVPELAEAFLRHFAAAFGRPELTLSTAALEAVLRHDWPGNVRELRNRIERAAVLGARNELDADDLFPGREAEEIQPLTLAEARDAAEREHIRRALARCGGRIAEAAQLLGVSRTTMWERMRRLGAEG</sequence>
<protein>
    <submittedName>
        <fullName evidence="10">Sigma-54-dependent transcriptional regulator</fullName>
    </submittedName>
</protein>
<dbReference type="InterPro" id="IPR058031">
    <property type="entry name" value="AAA_lid_NorR"/>
</dbReference>
<reference evidence="11" key="1">
    <citation type="journal article" date="2019" name="Int. J. Syst. Evol. Microbiol.">
        <title>The Global Catalogue of Microorganisms (GCM) 10K type strain sequencing project: providing services to taxonomists for standard genome sequencing and annotation.</title>
        <authorList>
            <consortium name="The Broad Institute Genomics Platform"/>
            <consortium name="The Broad Institute Genome Sequencing Center for Infectious Disease"/>
            <person name="Wu L."/>
            <person name="Ma J."/>
        </authorList>
    </citation>
    <scope>NUCLEOTIDE SEQUENCE [LARGE SCALE GENOMIC DNA]</scope>
    <source>
        <strain evidence="11">KCTC 52094</strain>
    </source>
</reference>
<evidence type="ECO:0000313" key="11">
    <source>
        <dbReference type="Proteomes" id="UP001595593"/>
    </source>
</evidence>
<dbReference type="InterPro" id="IPR009057">
    <property type="entry name" value="Homeodomain-like_sf"/>
</dbReference>
<dbReference type="SMART" id="SM00448">
    <property type="entry name" value="REC"/>
    <property type="match status" value="1"/>
</dbReference>
<dbReference type="Proteomes" id="UP001595593">
    <property type="component" value="Unassembled WGS sequence"/>
</dbReference>
<evidence type="ECO:0000313" key="10">
    <source>
        <dbReference type="EMBL" id="MFC3127273.1"/>
    </source>
</evidence>
<dbReference type="Gene3D" id="3.40.50.300">
    <property type="entry name" value="P-loop containing nucleotide triphosphate hydrolases"/>
    <property type="match status" value="1"/>
</dbReference>
<dbReference type="PANTHER" id="PTHR32071">
    <property type="entry name" value="TRANSCRIPTIONAL REGULATORY PROTEIN"/>
    <property type="match status" value="1"/>
</dbReference>
<keyword evidence="3" id="KW-0902">Two-component regulatory system</keyword>
<evidence type="ECO:0000256" key="4">
    <source>
        <dbReference type="ARBA" id="ARBA00023015"/>
    </source>
</evidence>
<dbReference type="InterPro" id="IPR027417">
    <property type="entry name" value="P-loop_NTPase"/>
</dbReference>
<dbReference type="EMBL" id="JBHRTN010000024">
    <property type="protein sequence ID" value="MFC3127273.1"/>
    <property type="molecule type" value="Genomic_DNA"/>
</dbReference>
<evidence type="ECO:0000256" key="3">
    <source>
        <dbReference type="ARBA" id="ARBA00023012"/>
    </source>
</evidence>
<keyword evidence="2" id="KW-0067">ATP-binding</keyword>
<feature type="domain" description="Response regulatory" evidence="9">
    <location>
        <begin position="6"/>
        <end position="120"/>
    </location>
</feature>
<proteinExistence type="predicted"/>
<dbReference type="InterPro" id="IPR002197">
    <property type="entry name" value="HTH_Fis"/>
</dbReference>
<evidence type="ECO:0000256" key="6">
    <source>
        <dbReference type="ARBA" id="ARBA00023163"/>
    </source>
</evidence>
<dbReference type="CDD" id="cd00009">
    <property type="entry name" value="AAA"/>
    <property type="match status" value="1"/>
</dbReference>
<dbReference type="SUPFAM" id="SSF46689">
    <property type="entry name" value="Homeodomain-like"/>
    <property type="match status" value="1"/>
</dbReference>
<dbReference type="PROSITE" id="PS00688">
    <property type="entry name" value="SIGMA54_INTERACT_3"/>
    <property type="match status" value="1"/>
</dbReference>
<accession>A0ABV7G5Y1</accession>
<dbReference type="InterPro" id="IPR025944">
    <property type="entry name" value="Sigma_54_int_dom_CS"/>
</dbReference>
<dbReference type="PROSITE" id="PS50045">
    <property type="entry name" value="SIGMA54_INTERACT_4"/>
    <property type="match status" value="1"/>
</dbReference>
<evidence type="ECO:0000259" key="9">
    <source>
        <dbReference type="PROSITE" id="PS50110"/>
    </source>
</evidence>
<dbReference type="InterPro" id="IPR001789">
    <property type="entry name" value="Sig_transdc_resp-reg_receiver"/>
</dbReference>
<dbReference type="InterPro" id="IPR003593">
    <property type="entry name" value="AAA+_ATPase"/>
</dbReference>
<name>A0ABV7G5Y1_9PROT</name>
<dbReference type="Pfam" id="PF02954">
    <property type="entry name" value="HTH_8"/>
    <property type="match status" value="1"/>
</dbReference>
<organism evidence="10 11">
    <name type="scientific">Teichococcus globiformis</name>
    <dbReference type="NCBI Taxonomy" id="2307229"/>
    <lineage>
        <taxon>Bacteria</taxon>
        <taxon>Pseudomonadati</taxon>
        <taxon>Pseudomonadota</taxon>
        <taxon>Alphaproteobacteria</taxon>
        <taxon>Acetobacterales</taxon>
        <taxon>Roseomonadaceae</taxon>
        <taxon>Roseomonas</taxon>
    </lineage>
</organism>
<keyword evidence="11" id="KW-1185">Reference proteome</keyword>
<comment type="caution">
    <text evidence="10">The sequence shown here is derived from an EMBL/GenBank/DDBJ whole genome shotgun (WGS) entry which is preliminary data.</text>
</comment>
<keyword evidence="5" id="KW-0238">DNA-binding</keyword>
<evidence type="ECO:0000256" key="5">
    <source>
        <dbReference type="ARBA" id="ARBA00023125"/>
    </source>
</evidence>
<dbReference type="Gene3D" id="1.10.8.60">
    <property type="match status" value="1"/>
</dbReference>
<dbReference type="InterPro" id="IPR002078">
    <property type="entry name" value="Sigma_54_int"/>
</dbReference>
<dbReference type="InterPro" id="IPR011006">
    <property type="entry name" value="CheY-like_superfamily"/>
</dbReference>
<feature type="modified residue" description="4-aspartylphosphate" evidence="7">
    <location>
        <position position="55"/>
    </location>
</feature>
<evidence type="ECO:0000259" key="8">
    <source>
        <dbReference type="PROSITE" id="PS50045"/>
    </source>
</evidence>
<dbReference type="RefSeq" id="WP_379599177.1">
    <property type="nucleotide sequence ID" value="NZ_JBHRTN010000024.1"/>
</dbReference>
<keyword evidence="4" id="KW-0805">Transcription regulation</keyword>
<dbReference type="Pfam" id="PF25601">
    <property type="entry name" value="AAA_lid_14"/>
    <property type="match status" value="1"/>
</dbReference>
<evidence type="ECO:0000256" key="2">
    <source>
        <dbReference type="ARBA" id="ARBA00022840"/>
    </source>
</evidence>
<dbReference type="SUPFAM" id="SSF52540">
    <property type="entry name" value="P-loop containing nucleoside triphosphate hydrolases"/>
    <property type="match status" value="1"/>
</dbReference>
<dbReference type="PRINTS" id="PR01590">
    <property type="entry name" value="HTHFIS"/>
</dbReference>
<evidence type="ECO:0000256" key="1">
    <source>
        <dbReference type="ARBA" id="ARBA00022741"/>
    </source>
</evidence>
<evidence type="ECO:0000256" key="7">
    <source>
        <dbReference type="PROSITE-ProRule" id="PRU00169"/>
    </source>
</evidence>
<keyword evidence="7" id="KW-0597">Phosphoprotein</keyword>
<dbReference type="PROSITE" id="PS50110">
    <property type="entry name" value="RESPONSE_REGULATORY"/>
    <property type="match status" value="1"/>
</dbReference>
<dbReference type="PANTHER" id="PTHR32071:SF117">
    <property type="entry name" value="PTS-DEPENDENT DIHYDROXYACETONE KINASE OPERON REGULATORY PROTEIN-RELATED"/>
    <property type="match status" value="1"/>
</dbReference>
<gene>
    <name evidence="10" type="ORF">ACFOD4_19605</name>
</gene>
<keyword evidence="1" id="KW-0547">Nucleotide-binding</keyword>
<keyword evidence="6" id="KW-0804">Transcription</keyword>
<dbReference type="Gene3D" id="3.40.50.2300">
    <property type="match status" value="1"/>
</dbReference>
<feature type="domain" description="Sigma-54 factor interaction" evidence="8">
    <location>
        <begin position="135"/>
        <end position="360"/>
    </location>
</feature>
<dbReference type="Gene3D" id="1.10.10.60">
    <property type="entry name" value="Homeodomain-like"/>
    <property type="match status" value="1"/>
</dbReference>